<gene>
    <name evidence="1" type="ORF">ALC62_13131</name>
</gene>
<evidence type="ECO:0000313" key="2">
    <source>
        <dbReference type="Proteomes" id="UP000078542"/>
    </source>
</evidence>
<organism evidence="1 2">
    <name type="scientific">Cyphomyrmex costatus</name>
    <dbReference type="NCBI Taxonomy" id="456900"/>
    <lineage>
        <taxon>Eukaryota</taxon>
        <taxon>Metazoa</taxon>
        <taxon>Ecdysozoa</taxon>
        <taxon>Arthropoda</taxon>
        <taxon>Hexapoda</taxon>
        <taxon>Insecta</taxon>
        <taxon>Pterygota</taxon>
        <taxon>Neoptera</taxon>
        <taxon>Endopterygota</taxon>
        <taxon>Hymenoptera</taxon>
        <taxon>Apocrita</taxon>
        <taxon>Aculeata</taxon>
        <taxon>Formicoidea</taxon>
        <taxon>Formicidae</taxon>
        <taxon>Myrmicinae</taxon>
        <taxon>Cyphomyrmex</taxon>
    </lineage>
</organism>
<dbReference type="Proteomes" id="UP000078542">
    <property type="component" value="Unassembled WGS sequence"/>
</dbReference>
<dbReference type="EMBL" id="KQ978231">
    <property type="protein sequence ID" value="KYM96080.1"/>
    <property type="molecule type" value="Genomic_DNA"/>
</dbReference>
<evidence type="ECO:0000313" key="1">
    <source>
        <dbReference type="EMBL" id="KYM96080.1"/>
    </source>
</evidence>
<proteinExistence type="predicted"/>
<sequence>QEVIHAEITLTAYVRCRASRNGDEDLHNLRDPRYPGRRIYTRKEALYSTRSDLETFSRKICKGR</sequence>
<dbReference type="AlphaFoldDB" id="A0A195C619"/>
<accession>A0A195C619</accession>
<protein>
    <submittedName>
        <fullName evidence="1">Uncharacterized protein</fullName>
    </submittedName>
</protein>
<feature type="non-terminal residue" evidence="1">
    <location>
        <position position="1"/>
    </location>
</feature>
<reference evidence="1 2" key="1">
    <citation type="submission" date="2016-03" db="EMBL/GenBank/DDBJ databases">
        <title>Cyphomyrmex costatus WGS genome.</title>
        <authorList>
            <person name="Nygaard S."/>
            <person name="Hu H."/>
            <person name="Boomsma J."/>
            <person name="Zhang G."/>
        </authorList>
    </citation>
    <scope>NUCLEOTIDE SEQUENCE [LARGE SCALE GENOMIC DNA]</scope>
    <source>
        <strain evidence="1">MS0001</strain>
        <tissue evidence="1">Whole body</tissue>
    </source>
</reference>
<name>A0A195C619_9HYME</name>
<keyword evidence="2" id="KW-1185">Reference proteome</keyword>